<evidence type="ECO:0000256" key="8">
    <source>
        <dbReference type="ARBA" id="ARBA00049348"/>
    </source>
</evidence>
<keyword evidence="5 9" id="KW-0808">Transferase</keyword>
<keyword evidence="6 9" id="KW-0227">DNA damage</keyword>
<comment type="miscellaneous">
    <text evidence="9">This enzyme catalyzes only one turnover and therefore is not strictly catalytic. According to one definition, an enzyme is a biocatalyst that acts repeatedly and over many reaction cycles.</text>
</comment>
<dbReference type="InterPro" id="IPR023546">
    <property type="entry name" value="MGMT"/>
</dbReference>
<protein>
    <recommendedName>
        <fullName evidence="9">Methylated-DNA--protein-cysteine methyltransferase</fullName>
        <ecNumber evidence="9">2.1.1.63</ecNumber>
    </recommendedName>
    <alternativeName>
        <fullName evidence="9">6-O-methylguanine-DNA methyltransferase</fullName>
        <shortName evidence="9">MGMT</shortName>
    </alternativeName>
    <alternativeName>
        <fullName evidence="9">O-6-methylguanine-DNA-alkyltransferase</fullName>
    </alternativeName>
</protein>
<dbReference type="GO" id="GO:0006307">
    <property type="term" value="P:DNA alkylation repair"/>
    <property type="evidence" value="ECO:0007669"/>
    <property type="project" value="UniProtKB-UniRule"/>
</dbReference>
<gene>
    <name evidence="12" type="primary">ogt</name>
    <name evidence="12" type="ORF">ArsFIN_10260</name>
    <name evidence="13" type="ORF">QE258_04500</name>
</gene>
<keyword evidence="4 9" id="KW-0489">Methyltransferase</keyword>
<keyword evidence="7 9" id="KW-0234">DNA repair</keyword>
<dbReference type="GO" id="GO:0032259">
    <property type="term" value="P:methylation"/>
    <property type="evidence" value="ECO:0007669"/>
    <property type="project" value="UniProtKB-KW"/>
</dbReference>
<reference evidence="13" key="2">
    <citation type="submission" date="2023-04" db="EMBL/GenBank/DDBJ databases">
        <title>Genome dynamics across the evolutionary transition to endosymbiosis.</title>
        <authorList>
            <person name="Siozios S."/>
            <person name="Nadal-Jimenez P."/>
            <person name="Azagi T."/>
            <person name="Sprong H."/>
            <person name="Frost C.L."/>
            <person name="Parratt S.R."/>
            <person name="Taylor G."/>
            <person name="Brettell L."/>
            <person name="Lew K.C."/>
            <person name="Croft L."/>
            <person name="King K.C."/>
            <person name="Brockhurst M.A."/>
            <person name="Hypsa V."/>
            <person name="Novakova E."/>
            <person name="Darby A.C."/>
            <person name="Hurst G.D.D."/>
        </authorList>
    </citation>
    <scope>NUCLEOTIDE SEQUENCE</scope>
    <source>
        <strain evidence="13">ANv_CAN</strain>
    </source>
</reference>
<dbReference type="KEGG" id="ans:ArsFIN_10260"/>
<dbReference type="EMBL" id="CP038613">
    <property type="protein sequence ID" value="QBY42474.1"/>
    <property type="molecule type" value="Genomic_DNA"/>
</dbReference>
<dbReference type="GeneID" id="96876256"/>
<dbReference type="InterPro" id="IPR036388">
    <property type="entry name" value="WH-like_DNA-bd_sf"/>
</dbReference>
<dbReference type="InterPro" id="IPR036217">
    <property type="entry name" value="MethylDNA_cys_MeTrfase_DNAb"/>
</dbReference>
<dbReference type="EC" id="2.1.1.63" evidence="9"/>
<evidence type="ECO:0000256" key="1">
    <source>
        <dbReference type="ARBA" id="ARBA00001286"/>
    </source>
</evidence>
<dbReference type="Proteomes" id="UP000295134">
    <property type="component" value="Chromosome"/>
</dbReference>
<evidence type="ECO:0000256" key="2">
    <source>
        <dbReference type="ARBA" id="ARBA00008711"/>
    </source>
</evidence>
<feature type="active site" description="Nucleophile; methyl group acceptor" evidence="9">
    <location>
        <position position="124"/>
    </location>
</feature>
<dbReference type="InterPro" id="IPR001497">
    <property type="entry name" value="MethylDNA_cys_MeTrfase_AS"/>
</dbReference>
<evidence type="ECO:0000313" key="14">
    <source>
        <dbReference type="Proteomes" id="UP000295134"/>
    </source>
</evidence>
<sequence>MYHHYFSTPKGFPRPFIHVAADNHGIIGVNFVKQVIERESKNAHIEQFIKELHEYFNGERNDFSVILNPSGSHFQKRVWQQLSEIPYGECWSYKKLAIALGSASFCRAVGMANARNPIALIIPCHRVIGHDGKLVGYSGGLDIKSWLLDYEKNVNNRKIG</sequence>
<dbReference type="FunFam" id="1.10.10.10:FF:000214">
    <property type="entry name" value="Methylated-DNA--protein-cysteine methyltransferase"/>
    <property type="match status" value="1"/>
</dbReference>
<evidence type="ECO:0000313" key="12">
    <source>
        <dbReference type="EMBL" id="QBY42474.1"/>
    </source>
</evidence>
<evidence type="ECO:0000256" key="6">
    <source>
        <dbReference type="ARBA" id="ARBA00022763"/>
    </source>
</evidence>
<dbReference type="AlphaFoldDB" id="A0A4P7KY33"/>
<evidence type="ECO:0000256" key="3">
    <source>
        <dbReference type="ARBA" id="ARBA00022490"/>
    </source>
</evidence>
<name>A0A4P7KY33_9GAMM</name>
<dbReference type="PROSITE" id="PS00374">
    <property type="entry name" value="MGMT"/>
    <property type="match status" value="1"/>
</dbReference>
<reference evidence="12 14" key="1">
    <citation type="submission" date="2019-03" db="EMBL/GenBank/DDBJ databases">
        <title>Long-read sequencing reveals hyperdense prophage content in a complex bacterial symbiont genome.</title>
        <authorList>
            <person name="Frost C.L."/>
            <person name="Siozios S."/>
            <person name="Nadal-Jimenez P."/>
            <person name="Brockhurst M.A."/>
            <person name="King K.C."/>
            <person name="Darby A.C."/>
            <person name="Hurst G.D.D."/>
        </authorList>
    </citation>
    <scope>NUCLEOTIDE SEQUENCE [LARGE SCALE GENOMIC DNA]</scope>
    <source>
        <strain evidence="12 14">FIN</strain>
    </source>
</reference>
<evidence type="ECO:0000256" key="9">
    <source>
        <dbReference type="HAMAP-Rule" id="MF_00772"/>
    </source>
</evidence>
<dbReference type="Gene3D" id="3.30.160.70">
    <property type="entry name" value="Methylated DNA-protein cysteine methyltransferase domain"/>
    <property type="match status" value="1"/>
</dbReference>
<dbReference type="RefSeq" id="WP_026822452.1">
    <property type="nucleotide sequence ID" value="NZ_CP038613.1"/>
</dbReference>
<dbReference type="HAMAP" id="MF_00772">
    <property type="entry name" value="OGT"/>
    <property type="match status" value="1"/>
</dbReference>
<dbReference type="Pfam" id="PF01035">
    <property type="entry name" value="DNA_binding_1"/>
    <property type="match status" value="1"/>
</dbReference>
<dbReference type="Pfam" id="PF02870">
    <property type="entry name" value="Methyltransf_1N"/>
    <property type="match status" value="1"/>
</dbReference>
<feature type="domain" description="Methylated-DNA-[protein]-cysteine S-methyltransferase DNA binding" evidence="10">
    <location>
        <begin position="74"/>
        <end position="152"/>
    </location>
</feature>
<dbReference type="CDD" id="cd06445">
    <property type="entry name" value="ATase"/>
    <property type="match status" value="1"/>
</dbReference>
<accession>A0A4P7KY33</accession>
<feature type="domain" description="Methylguanine DNA methyltransferase ribonuclease-like" evidence="11">
    <location>
        <begin position="17"/>
        <end position="67"/>
    </location>
</feature>
<keyword evidence="3 9" id="KW-0963">Cytoplasm</keyword>
<evidence type="ECO:0000256" key="7">
    <source>
        <dbReference type="ARBA" id="ARBA00023204"/>
    </source>
</evidence>
<dbReference type="InterPro" id="IPR014048">
    <property type="entry name" value="MethylDNA_cys_MeTrfase_DNA-bd"/>
</dbReference>
<organism evidence="12 14">
    <name type="scientific">Arsenophonus nasoniae</name>
    <name type="common">son-killer infecting Nasonia vitripennis</name>
    <dbReference type="NCBI Taxonomy" id="638"/>
    <lineage>
        <taxon>Bacteria</taxon>
        <taxon>Pseudomonadati</taxon>
        <taxon>Pseudomonadota</taxon>
        <taxon>Gammaproteobacteria</taxon>
        <taxon>Enterobacterales</taxon>
        <taxon>Morganellaceae</taxon>
        <taxon>Arsenophonus</taxon>
    </lineage>
</organism>
<dbReference type="GO" id="GO:0005737">
    <property type="term" value="C:cytoplasm"/>
    <property type="evidence" value="ECO:0007669"/>
    <property type="project" value="UniProtKB-SubCell"/>
</dbReference>
<dbReference type="InterPro" id="IPR008332">
    <property type="entry name" value="MethylG_MeTrfase_N"/>
</dbReference>
<dbReference type="SUPFAM" id="SSF46767">
    <property type="entry name" value="Methylated DNA-protein cysteine methyltransferase, C-terminal domain"/>
    <property type="match status" value="1"/>
</dbReference>
<proteinExistence type="inferred from homology"/>
<dbReference type="PANTHER" id="PTHR10815">
    <property type="entry name" value="METHYLATED-DNA--PROTEIN-CYSTEINE METHYLTRANSFERASE"/>
    <property type="match status" value="1"/>
</dbReference>
<comment type="catalytic activity">
    <reaction evidence="8 9">
        <text>a 6-O-methyl-2'-deoxyguanosine in DNA + L-cysteinyl-[protein] = S-methyl-L-cysteinyl-[protein] + a 2'-deoxyguanosine in DNA</text>
        <dbReference type="Rhea" id="RHEA:24000"/>
        <dbReference type="Rhea" id="RHEA-COMP:10131"/>
        <dbReference type="Rhea" id="RHEA-COMP:10132"/>
        <dbReference type="Rhea" id="RHEA-COMP:11367"/>
        <dbReference type="Rhea" id="RHEA-COMP:11368"/>
        <dbReference type="ChEBI" id="CHEBI:29950"/>
        <dbReference type="ChEBI" id="CHEBI:82612"/>
        <dbReference type="ChEBI" id="CHEBI:85445"/>
        <dbReference type="ChEBI" id="CHEBI:85448"/>
        <dbReference type="EC" id="2.1.1.63"/>
    </reaction>
</comment>
<evidence type="ECO:0000259" key="10">
    <source>
        <dbReference type="Pfam" id="PF01035"/>
    </source>
</evidence>
<dbReference type="Gene3D" id="1.10.10.10">
    <property type="entry name" value="Winged helix-like DNA-binding domain superfamily/Winged helix DNA-binding domain"/>
    <property type="match status" value="1"/>
</dbReference>
<comment type="subcellular location">
    <subcellularLocation>
        <location evidence="9">Cytoplasm</location>
    </subcellularLocation>
</comment>
<dbReference type="InterPro" id="IPR036631">
    <property type="entry name" value="MGMT_N_sf"/>
</dbReference>
<comment type="similarity">
    <text evidence="2 9">Belongs to the MGMT family.</text>
</comment>
<comment type="function">
    <text evidence="9">Involved in the cellular defense against the biological effects of O6-methylguanine (O6-MeG) and O4-methylthymine (O4-MeT) in DNA. Repairs the methylated nucleobase in DNA by stoichiometrically transferring the methyl group to a cysteine residue in the enzyme. This is a suicide reaction: the enzyme is irreversibly inactivated.</text>
</comment>
<evidence type="ECO:0000256" key="4">
    <source>
        <dbReference type="ARBA" id="ARBA00022603"/>
    </source>
</evidence>
<evidence type="ECO:0000259" key="11">
    <source>
        <dbReference type="Pfam" id="PF02870"/>
    </source>
</evidence>
<comment type="catalytic activity">
    <reaction evidence="1 9">
        <text>a 4-O-methyl-thymidine in DNA + L-cysteinyl-[protein] = a thymidine in DNA + S-methyl-L-cysteinyl-[protein]</text>
        <dbReference type="Rhea" id="RHEA:53428"/>
        <dbReference type="Rhea" id="RHEA-COMP:10131"/>
        <dbReference type="Rhea" id="RHEA-COMP:10132"/>
        <dbReference type="Rhea" id="RHEA-COMP:13555"/>
        <dbReference type="Rhea" id="RHEA-COMP:13556"/>
        <dbReference type="ChEBI" id="CHEBI:29950"/>
        <dbReference type="ChEBI" id="CHEBI:82612"/>
        <dbReference type="ChEBI" id="CHEBI:137386"/>
        <dbReference type="ChEBI" id="CHEBI:137387"/>
        <dbReference type="EC" id="2.1.1.63"/>
    </reaction>
</comment>
<dbReference type="Proteomes" id="UP001177592">
    <property type="component" value="Chromosome"/>
</dbReference>
<dbReference type="NCBIfam" id="TIGR00589">
    <property type="entry name" value="ogt"/>
    <property type="match status" value="1"/>
</dbReference>
<evidence type="ECO:0000256" key="5">
    <source>
        <dbReference type="ARBA" id="ARBA00022679"/>
    </source>
</evidence>
<keyword evidence="15" id="KW-1185">Reference proteome</keyword>
<dbReference type="PANTHER" id="PTHR10815:SF5">
    <property type="entry name" value="METHYLATED-DNA--PROTEIN-CYSTEINE METHYLTRANSFERASE"/>
    <property type="match status" value="1"/>
</dbReference>
<evidence type="ECO:0000313" key="15">
    <source>
        <dbReference type="Proteomes" id="UP001177592"/>
    </source>
</evidence>
<evidence type="ECO:0000313" key="13">
    <source>
        <dbReference type="EMBL" id="WGM06587.1"/>
    </source>
</evidence>
<dbReference type="EMBL" id="CP123523">
    <property type="protein sequence ID" value="WGM06587.1"/>
    <property type="molecule type" value="Genomic_DNA"/>
</dbReference>
<dbReference type="GO" id="GO:0003908">
    <property type="term" value="F:methylated-DNA-[protein]-cysteine S-methyltransferase activity"/>
    <property type="evidence" value="ECO:0007669"/>
    <property type="project" value="UniProtKB-UniRule"/>
</dbReference>
<dbReference type="SUPFAM" id="SSF53155">
    <property type="entry name" value="Methylated DNA-protein cysteine methyltransferase domain"/>
    <property type="match status" value="1"/>
</dbReference>